<accession>A0ABR1YA03</accession>
<protein>
    <submittedName>
        <fullName evidence="2">Uncharacterized protein</fullName>
    </submittedName>
</protein>
<feature type="region of interest" description="Disordered" evidence="1">
    <location>
        <begin position="75"/>
        <end position="94"/>
    </location>
</feature>
<evidence type="ECO:0000313" key="3">
    <source>
        <dbReference type="Proteomes" id="UP001492380"/>
    </source>
</evidence>
<evidence type="ECO:0000256" key="1">
    <source>
        <dbReference type="SAM" id="MobiDB-lite"/>
    </source>
</evidence>
<sequence>MSNDYLSDSVAWEHQRRQQRRSSERKLHNHHRRSTPPPGPSSHHAVQLSPPYHWSEQQQTSFSDESADWPYLSPDRHSSSLSVPVSGSASDGWSDTSSVIAYRNEHQLVPRPHRSNNDGLFHSVMGPDPRGLNKEEYDDIKQRISKIEDICLGLAKSGDSRDKRELADRKQQSRKQVGRTGNRNMAGAVYAQVLTDIIADILRGFSVDFVQTVIGKVAGKAF</sequence>
<comment type="caution">
    <text evidence="2">The sequence shown here is derived from an EMBL/GenBank/DDBJ whole genome shotgun (WGS) entry which is preliminary data.</text>
</comment>
<dbReference type="Proteomes" id="UP001492380">
    <property type="component" value="Unassembled WGS sequence"/>
</dbReference>
<reference evidence="2 3" key="1">
    <citation type="submission" date="2024-04" db="EMBL/GenBank/DDBJ databases">
        <title>Phyllosticta paracitricarpa is synonymous to the EU quarantine fungus P. citricarpa based on phylogenomic analyses.</title>
        <authorList>
            <consortium name="Lawrence Berkeley National Laboratory"/>
            <person name="Van Ingen-Buijs V.A."/>
            <person name="Van Westerhoven A.C."/>
            <person name="Haridas S."/>
            <person name="Skiadas P."/>
            <person name="Martin F."/>
            <person name="Groenewald J.Z."/>
            <person name="Crous P.W."/>
            <person name="Seidl M.F."/>
        </authorList>
    </citation>
    <scope>NUCLEOTIDE SEQUENCE [LARGE SCALE GENOMIC DNA]</scope>
    <source>
        <strain evidence="2 3">CBS 123374</strain>
    </source>
</reference>
<feature type="compositionally biased region" description="Basic and acidic residues" evidence="1">
    <location>
        <begin position="161"/>
        <end position="171"/>
    </location>
</feature>
<feature type="compositionally biased region" description="Basic and acidic residues" evidence="1">
    <location>
        <begin position="11"/>
        <end position="26"/>
    </location>
</feature>
<organism evidence="2 3">
    <name type="scientific">Phyllosticta capitalensis</name>
    <dbReference type="NCBI Taxonomy" id="121624"/>
    <lineage>
        <taxon>Eukaryota</taxon>
        <taxon>Fungi</taxon>
        <taxon>Dikarya</taxon>
        <taxon>Ascomycota</taxon>
        <taxon>Pezizomycotina</taxon>
        <taxon>Dothideomycetes</taxon>
        <taxon>Dothideomycetes incertae sedis</taxon>
        <taxon>Botryosphaeriales</taxon>
        <taxon>Phyllostictaceae</taxon>
        <taxon>Phyllosticta</taxon>
    </lineage>
</organism>
<evidence type="ECO:0000313" key="2">
    <source>
        <dbReference type="EMBL" id="KAK8223081.1"/>
    </source>
</evidence>
<keyword evidence="3" id="KW-1185">Reference proteome</keyword>
<feature type="region of interest" description="Disordered" evidence="1">
    <location>
        <begin position="161"/>
        <end position="180"/>
    </location>
</feature>
<feature type="compositionally biased region" description="Low complexity" evidence="1">
    <location>
        <begin position="79"/>
        <end position="90"/>
    </location>
</feature>
<gene>
    <name evidence="2" type="ORF">HDK90DRAFT_515428</name>
</gene>
<feature type="region of interest" description="Disordered" evidence="1">
    <location>
        <begin position="110"/>
        <end position="129"/>
    </location>
</feature>
<name>A0ABR1YA03_9PEZI</name>
<feature type="compositionally biased region" description="Polar residues" evidence="1">
    <location>
        <begin position="55"/>
        <end position="64"/>
    </location>
</feature>
<proteinExistence type="predicted"/>
<feature type="region of interest" description="Disordered" evidence="1">
    <location>
        <begin position="1"/>
        <end position="69"/>
    </location>
</feature>
<dbReference type="EMBL" id="JBBWRZ010000014">
    <property type="protein sequence ID" value="KAK8223081.1"/>
    <property type="molecule type" value="Genomic_DNA"/>
</dbReference>